<dbReference type="OrthoDB" id="192868at2"/>
<feature type="domain" description="DUF4234" evidence="2">
    <location>
        <begin position="5"/>
        <end position="71"/>
    </location>
</feature>
<protein>
    <recommendedName>
        <fullName evidence="2">DUF4234 domain-containing protein</fullName>
    </recommendedName>
</protein>
<dbReference type="InterPro" id="IPR025328">
    <property type="entry name" value="DUF4234"/>
</dbReference>
<keyword evidence="4" id="KW-1185">Reference proteome</keyword>
<comment type="caution">
    <text evidence="3">The sequence shown here is derived from an EMBL/GenBank/DDBJ whole genome shotgun (WGS) entry which is preliminary data.</text>
</comment>
<gene>
    <name evidence="3" type="ORF">HAL01_23910</name>
</gene>
<feature type="transmembrane region" description="Helical" evidence="1">
    <location>
        <begin position="86"/>
        <end position="106"/>
    </location>
</feature>
<proteinExistence type="predicted"/>
<evidence type="ECO:0000313" key="3">
    <source>
        <dbReference type="EMBL" id="GEN57927.1"/>
    </source>
</evidence>
<sequence>MIKERSVAMVIILSLITCGLYNLYWFYAITEELSYASNDANFSGAKSLIFLFLTCGLYAFFWYYIVGQKMAELQRQNSMLVKDNGVLYIILSIFGFSIIADAIIQAEMNKFVRVL</sequence>
<keyword evidence="1" id="KW-1133">Transmembrane helix</keyword>
<accession>A0A511X4Q1</accession>
<dbReference type="STRING" id="442899.SAMN05720591_12726"/>
<keyword evidence="1" id="KW-0812">Transmembrane</keyword>
<evidence type="ECO:0000259" key="2">
    <source>
        <dbReference type="Pfam" id="PF14018"/>
    </source>
</evidence>
<reference evidence="3 4" key="1">
    <citation type="submission" date="2019-07" db="EMBL/GenBank/DDBJ databases">
        <title>Whole genome shotgun sequence of Halolactibacillus alkaliphilus NBRC 103919.</title>
        <authorList>
            <person name="Hosoyama A."/>
            <person name="Uohara A."/>
            <person name="Ohji S."/>
            <person name="Ichikawa N."/>
        </authorList>
    </citation>
    <scope>NUCLEOTIDE SEQUENCE [LARGE SCALE GENOMIC DNA]</scope>
    <source>
        <strain evidence="3 4">NBRC 103919</strain>
    </source>
</reference>
<dbReference type="Pfam" id="PF14018">
    <property type="entry name" value="DUF4234"/>
    <property type="match status" value="1"/>
</dbReference>
<dbReference type="RefSeq" id="WP_089802925.1">
    <property type="nucleotide sequence ID" value="NZ_BJYE01000048.1"/>
</dbReference>
<organism evidence="3 4">
    <name type="scientific">Halolactibacillus alkaliphilus</name>
    <dbReference type="NCBI Taxonomy" id="442899"/>
    <lineage>
        <taxon>Bacteria</taxon>
        <taxon>Bacillati</taxon>
        <taxon>Bacillota</taxon>
        <taxon>Bacilli</taxon>
        <taxon>Bacillales</taxon>
        <taxon>Bacillaceae</taxon>
        <taxon>Halolactibacillus</taxon>
    </lineage>
</organism>
<dbReference type="Proteomes" id="UP000321400">
    <property type="component" value="Unassembled WGS sequence"/>
</dbReference>
<dbReference type="EMBL" id="BJYE01000048">
    <property type="protein sequence ID" value="GEN57927.1"/>
    <property type="molecule type" value="Genomic_DNA"/>
</dbReference>
<name>A0A511X4Q1_9BACI</name>
<keyword evidence="1" id="KW-0472">Membrane</keyword>
<evidence type="ECO:0000256" key="1">
    <source>
        <dbReference type="SAM" id="Phobius"/>
    </source>
</evidence>
<feature type="transmembrane region" description="Helical" evidence="1">
    <location>
        <begin position="7"/>
        <end position="27"/>
    </location>
</feature>
<evidence type="ECO:0000313" key="4">
    <source>
        <dbReference type="Proteomes" id="UP000321400"/>
    </source>
</evidence>
<feature type="transmembrane region" description="Helical" evidence="1">
    <location>
        <begin position="47"/>
        <end position="65"/>
    </location>
</feature>
<dbReference type="AlphaFoldDB" id="A0A511X4Q1"/>